<dbReference type="AlphaFoldDB" id="A0A803PBP1"/>
<dbReference type="EMBL" id="UZAU01000372">
    <property type="status" value="NOT_ANNOTATED_CDS"/>
    <property type="molecule type" value="Genomic_DNA"/>
</dbReference>
<dbReference type="EnsemblPlants" id="evm.model.04.1097">
    <property type="protein sequence ID" value="cds.evm.model.04.1097"/>
    <property type="gene ID" value="evm.TU.04.1097"/>
</dbReference>
<feature type="compositionally biased region" description="Basic and acidic residues" evidence="1">
    <location>
        <begin position="54"/>
        <end position="79"/>
    </location>
</feature>
<proteinExistence type="predicted"/>
<feature type="compositionally biased region" description="Basic and acidic residues" evidence="1">
    <location>
        <begin position="15"/>
        <end position="26"/>
    </location>
</feature>
<keyword evidence="3" id="KW-1185">Reference proteome</keyword>
<reference evidence="2" key="2">
    <citation type="submission" date="2021-03" db="UniProtKB">
        <authorList>
            <consortium name="EnsemblPlants"/>
        </authorList>
    </citation>
    <scope>IDENTIFICATION</scope>
</reference>
<feature type="compositionally biased region" description="Basic and acidic residues" evidence="1">
    <location>
        <begin position="109"/>
        <end position="141"/>
    </location>
</feature>
<reference evidence="2" key="1">
    <citation type="submission" date="2018-11" db="EMBL/GenBank/DDBJ databases">
        <authorList>
            <person name="Grassa J C."/>
        </authorList>
    </citation>
    <scope>NUCLEOTIDE SEQUENCE [LARGE SCALE GENOMIC DNA]</scope>
</reference>
<organism evidence="2 3">
    <name type="scientific">Cannabis sativa</name>
    <name type="common">Hemp</name>
    <name type="synonym">Marijuana</name>
    <dbReference type="NCBI Taxonomy" id="3483"/>
    <lineage>
        <taxon>Eukaryota</taxon>
        <taxon>Viridiplantae</taxon>
        <taxon>Streptophyta</taxon>
        <taxon>Embryophyta</taxon>
        <taxon>Tracheophyta</taxon>
        <taxon>Spermatophyta</taxon>
        <taxon>Magnoliopsida</taxon>
        <taxon>eudicotyledons</taxon>
        <taxon>Gunneridae</taxon>
        <taxon>Pentapetalae</taxon>
        <taxon>rosids</taxon>
        <taxon>fabids</taxon>
        <taxon>Rosales</taxon>
        <taxon>Cannabaceae</taxon>
        <taxon>Cannabis</taxon>
    </lineage>
</organism>
<sequence length="205" mass="23405">MDTIVLHYNNGSHENPCRKPGARDTSKVTNHLIKKNQHNEKYVDENPIDEDGELKDQDDNHDDKDPEGNGDNKEDEGRNSRQTQETSDKLAAKIESGNVAPDENILDEPTPRENNTMKKENAKDPRTSDPTRDKGKGVIREPRKKTAPTAPWNNMNLVNQPLQKRRQLMLQRKVSQLIHEAELRGAIGLVLRYKGLLYEDRKIAL</sequence>
<feature type="region of interest" description="Disordered" evidence="1">
    <location>
        <begin position="1"/>
        <end position="155"/>
    </location>
</feature>
<evidence type="ECO:0000256" key="1">
    <source>
        <dbReference type="SAM" id="MobiDB-lite"/>
    </source>
</evidence>
<dbReference type="Gramene" id="evm.model.04.1097">
    <property type="protein sequence ID" value="cds.evm.model.04.1097"/>
    <property type="gene ID" value="evm.TU.04.1097"/>
</dbReference>
<name>A0A803PBP1_CANSA</name>
<accession>A0A803PBP1</accession>
<protein>
    <submittedName>
        <fullName evidence="2">Uncharacterized protein</fullName>
    </submittedName>
</protein>
<evidence type="ECO:0000313" key="3">
    <source>
        <dbReference type="Proteomes" id="UP000596661"/>
    </source>
</evidence>
<dbReference type="Proteomes" id="UP000596661">
    <property type="component" value="Chromosome 4"/>
</dbReference>
<evidence type="ECO:0000313" key="2">
    <source>
        <dbReference type="EnsemblPlants" id="cds.evm.model.04.1097"/>
    </source>
</evidence>